<evidence type="ECO:0000313" key="2">
    <source>
        <dbReference type="EMBL" id="SHE54695.1"/>
    </source>
</evidence>
<dbReference type="EMBL" id="FQUC01000001">
    <property type="protein sequence ID" value="SHE54695.1"/>
    <property type="molecule type" value="Genomic_DNA"/>
</dbReference>
<organism evidence="2 3">
    <name type="scientific">Dysgonomonas macrotermitis</name>
    <dbReference type="NCBI Taxonomy" id="1346286"/>
    <lineage>
        <taxon>Bacteria</taxon>
        <taxon>Pseudomonadati</taxon>
        <taxon>Bacteroidota</taxon>
        <taxon>Bacteroidia</taxon>
        <taxon>Bacteroidales</taxon>
        <taxon>Dysgonomonadaceae</taxon>
        <taxon>Dysgonomonas</taxon>
    </lineage>
</organism>
<name>A0A1M4UD89_9BACT</name>
<dbReference type="RefSeq" id="WP_062175635.1">
    <property type="nucleotide sequence ID" value="NZ_BBXL01000001.1"/>
</dbReference>
<reference evidence="3" key="1">
    <citation type="submission" date="2016-11" db="EMBL/GenBank/DDBJ databases">
        <authorList>
            <person name="Varghese N."/>
            <person name="Submissions S."/>
        </authorList>
    </citation>
    <scope>NUCLEOTIDE SEQUENCE [LARGE SCALE GENOMIC DNA]</scope>
    <source>
        <strain evidence="3">DSM 27370</strain>
    </source>
</reference>
<keyword evidence="3" id="KW-1185">Reference proteome</keyword>
<dbReference type="OrthoDB" id="997957at2"/>
<feature type="chain" id="PRO_5009907720" evidence="1">
    <location>
        <begin position="21"/>
        <end position="229"/>
    </location>
</feature>
<dbReference type="STRING" id="1346286.SAMN05444362_101569"/>
<sequence length="229" mass="24544">MKNKIYLIITALLFTGVIEAQIGIQTDNPLGIFHVDPKRDTNAAGTSGTADDVVVTSSGQVGIGTVTPTAKLDIRGTFRLRDGNQAEGKMLVSDVSGNAQWGDRPRIEVIEVDNVNGILSGKTFTTTASYSGVSITIPEGTWQVMFQVTCTSTSNNMFWDLCESSTTYSLTDVANRRAVSSGRSPISVTGVYFVYNTSKTPKTYYIWGTTRAGTASYLASGTLWALPIG</sequence>
<proteinExistence type="predicted"/>
<dbReference type="Proteomes" id="UP000184480">
    <property type="component" value="Unassembled WGS sequence"/>
</dbReference>
<feature type="signal peptide" evidence="1">
    <location>
        <begin position="1"/>
        <end position="20"/>
    </location>
</feature>
<evidence type="ECO:0000256" key="1">
    <source>
        <dbReference type="SAM" id="SignalP"/>
    </source>
</evidence>
<protein>
    <submittedName>
        <fullName evidence="2">Uncharacterized protein</fullName>
    </submittedName>
</protein>
<dbReference type="AlphaFoldDB" id="A0A1M4UD89"/>
<gene>
    <name evidence="2" type="ORF">SAMN05444362_101569</name>
</gene>
<evidence type="ECO:0000313" key="3">
    <source>
        <dbReference type="Proteomes" id="UP000184480"/>
    </source>
</evidence>
<keyword evidence="1" id="KW-0732">Signal</keyword>
<accession>A0A1M4UD89</accession>